<feature type="transmembrane region" description="Helical" evidence="7">
    <location>
        <begin position="7"/>
        <end position="26"/>
    </location>
</feature>
<proteinExistence type="inferred from homology"/>
<dbReference type="InterPro" id="IPR023090">
    <property type="entry name" value="UPF0702_alpha/beta_dom_sf"/>
</dbReference>
<dbReference type="Proteomes" id="UP001240171">
    <property type="component" value="Unassembled WGS sequence"/>
</dbReference>
<dbReference type="Gene3D" id="3.30.240.20">
    <property type="entry name" value="bsu07140 like domains"/>
    <property type="match status" value="2"/>
</dbReference>
<name>A0ABT9C8Q1_9BACL</name>
<keyword evidence="5 7" id="KW-1133">Transmembrane helix</keyword>
<protein>
    <submittedName>
        <fullName evidence="9">DUF421 domain-containing protein</fullName>
    </submittedName>
</protein>
<dbReference type="InterPro" id="IPR007353">
    <property type="entry name" value="DUF421"/>
</dbReference>
<keyword evidence="6 7" id="KW-0472">Membrane</keyword>
<dbReference type="Pfam" id="PF04239">
    <property type="entry name" value="DUF421"/>
    <property type="match status" value="1"/>
</dbReference>
<keyword evidence="10" id="KW-1185">Reference proteome</keyword>
<evidence type="ECO:0000256" key="1">
    <source>
        <dbReference type="ARBA" id="ARBA00004651"/>
    </source>
</evidence>
<comment type="subcellular location">
    <subcellularLocation>
        <location evidence="1">Cell membrane</location>
        <topology evidence="1">Multi-pass membrane protein</topology>
    </subcellularLocation>
</comment>
<comment type="similarity">
    <text evidence="2">Belongs to the UPF0702 family.</text>
</comment>
<evidence type="ECO:0000313" key="10">
    <source>
        <dbReference type="Proteomes" id="UP001240171"/>
    </source>
</evidence>
<dbReference type="PANTHER" id="PTHR34582">
    <property type="entry name" value="UPF0702 TRANSMEMBRANE PROTEIN YCAP"/>
    <property type="match status" value="1"/>
</dbReference>
<evidence type="ECO:0000256" key="3">
    <source>
        <dbReference type="ARBA" id="ARBA00022475"/>
    </source>
</evidence>
<dbReference type="RefSeq" id="WP_305022828.1">
    <property type="nucleotide sequence ID" value="NZ_JAUQTB010000002.1"/>
</dbReference>
<dbReference type="PANTHER" id="PTHR34582:SF7">
    <property type="entry name" value="UPF0702 TRANSMEMBRANE PROTEIN YDFS"/>
    <property type="match status" value="1"/>
</dbReference>
<reference evidence="9 10" key="1">
    <citation type="submission" date="2023-07" db="EMBL/GenBank/DDBJ databases">
        <title>Paenibacillus sp. JX-17 nov. isolated from soil.</title>
        <authorList>
            <person name="Wan Y."/>
            <person name="Liu B."/>
        </authorList>
    </citation>
    <scope>NUCLEOTIDE SEQUENCE [LARGE SCALE GENOMIC DNA]</scope>
    <source>
        <strain evidence="9 10">JX-17</strain>
    </source>
</reference>
<comment type="caution">
    <text evidence="9">The sequence shown here is derived from an EMBL/GenBank/DDBJ whole genome shotgun (WGS) entry which is preliminary data.</text>
</comment>
<feature type="domain" description="YetF C-terminal" evidence="8">
    <location>
        <begin position="82"/>
        <end position="213"/>
    </location>
</feature>
<evidence type="ECO:0000256" key="7">
    <source>
        <dbReference type="SAM" id="Phobius"/>
    </source>
</evidence>
<feature type="transmembrane region" description="Helical" evidence="7">
    <location>
        <begin position="33"/>
        <end position="53"/>
    </location>
</feature>
<gene>
    <name evidence="9" type="ORF">Q5741_04260</name>
</gene>
<sequence length="291" mass="33352">MPTWMEVIIRTSLAIIVLFIITKILGKRQVSQLSLFEYITGISIGNLAGAISLDLDNTWFLGVLSLGVWVLFSLGIEMMQIKNKKIRDFVDGKSTPLIQDGHILEANLKKERLTSDELMEQLRSKNVFRMADVEFATMEPNGMINVLLKKELLPLTPQDMSLTMPREQEPEPLIMDGKVLQDKLRQVRWSQQQLDKELRKLGVESKDVFLAQLDSHGQLYVDLYNDQQQITQYNDLNGLMTMLQNCETQLKKLQNAPSEKERQRLQHQCEQEINAAIQKVKARNPNSIQGS</sequence>
<dbReference type="EMBL" id="JAUQTB010000002">
    <property type="protein sequence ID" value="MDO7905624.1"/>
    <property type="molecule type" value="Genomic_DNA"/>
</dbReference>
<feature type="transmembrane region" description="Helical" evidence="7">
    <location>
        <begin position="59"/>
        <end position="79"/>
    </location>
</feature>
<accession>A0ABT9C8Q1</accession>
<keyword evidence="3" id="KW-1003">Cell membrane</keyword>
<organism evidence="9 10">
    <name type="scientific">Paenibacillus lacisoli</name>
    <dbReference type="NCBI Taxonomy" id="3064525"/>
    <lineage>
        <taxon>Bacteria</taxon>
        <taxon>Bacillati</taxon>
        <taxon>Bacillota</taxon>
        <taxon>Bacilli</taxon>
        <taxon>Bacillales</taxon>
        <taxon>Paenibacillaceae</taxon>
        <taxon>Paenibacillus</taxon>
    </lineage>
</organism>
<evidence type="ECO:0000256" key="2">
    <source>
        <dbReference type="ARBA" id="ARBA00006448"/>
    </source>
</evidence>
<evidence type="ECO:0000259" key="8">
    <source>
        <dbReference type="Pfam" id="PF04239"/>
    </source>
</evidence>
<evidence type="ECO:0000256" key="4">
    <source>
        <dbReference type="ARBA" id="ARBA00022692"/>
    </source>
</evidence>
<keyword evidence="4 7" id="KW-0812">Transmembrane</keyword>
<evidence type="ECO:0000256" key="6">
    <source>
        <dbReference type="ARBA" id="ARBA00023136"/>
    </source>
</evidence>
<evidence type="ECO:0000313" key="9">
    <source>
        <dbReference type="EMBL" id="MDO7905624.1"/>
    </source>
</evidence>
<evidence type="ECO:0000256" key="5">
    <source>
        <dbReference type="ARBA" id="ARBA00022989"/>
    </source>
</evidence>